<feature type="compositionally biased region" description="Gly residues" evidence="1">
    <location>
        <begin position="237"/>
        <end position="252"/>
    </location>
</feature>
<keyword evidence="2" id="KW-0812">Transmembrane</keyword>
<dbReference type="EMBL" id="BAAAYG010000002">
    <property type="protein sequence ID" value="GAA3279671.1"/>
    <property type="molecule type" value="Genomic_DNA"/>
</dbReference>
<organism evidence="3 4">
    <name type="scientific">Nesterenkonia halobia</name>
    <dbReference type="NCBI Taxonomy" id="37922"/>
    <lineage>
        <taxon>Bacteria</taxon>
        <taxon>Bacillati</taxon>
        <taxon>Actinomycetota</taxon>
        <taxon>Actinomycetes</taxon>
        <taxon>Micrococcales</taxon>
        <taxon>Micrococcaceae</taxon>
        <taxon>Nesterenkonia</taxon>
    </lineage>
</organism>
<reference evidence="4" key="1">
    <citation type="journal article" date="2019" name="Int. J. Syst. Evol. Microbiol.">
        <title>The Global Catalogue of Microorganisms (GCM) 10K type strain sequencing project: providing services to taxonomists for standard genome sequencing and annotation.</title>
        <authorList>
            <consortium name="The Broad Institute Genomics Platform"/>
            <consortium name="The Broad Institute Genome Sequencing Center for Infectious Disease"/>
            <person name="Wu L."/>
            <person name="Ma J."/>
        </authorList>
    </citation>
    <scope>NUCLEOTIDE SEQUENCE [LARGE SCALE GENOMIC DNA]</scope>
    <source>
        <strain evidence="4">JCM 11483</strain>
    </source>
</reference>
<gene>
    <name evidence="3" type="ORF">GCM10020260_03020</name>
</gene>
<accession>A0ABP6R9A5</accession>
<keyword evidence="3" id="KW-0969">Cilium</keyword>
<evidence type="ECO:0000313" key="3">
    <source>
        <dbReference type="EMBL" id="GAA3279671.1"/>
    </source>
</evidence>
<proteinExistence type="predicted"/>
<keyword evidence="3" id="KW-0282">Flagellum</keyword>
<keyword evidence="3" id="KW-0966">Cell projection</keyword>
<dbReference type="RefSeq" id="WP_344717430.1">
    <property type="nucleotide sequence ID" value="NZ_BAAAYG010000002.1"/>
</dbReference>
<evidence type="ECO:0000256" key="1">
    <source>
        <dbReference type="SAM" id="MobiDB-lite"/>
    </source>
</evidence>
<sequence>MTSEMKGTAESAADRLKRPSWKDPRLLVGIVIVLASVAGVVALVSAQDRTTPVYAAAHTLSVGESVDEEDLRVVNVQIDEVRDDYLLADEELPAEQQFVSVVEEGELVPRRSVDDADPQGRQALTLMVEHPLAQAVETGRQVDVWAATPGRMAGDEATVEQLTAGAEVSEISESSSTFGAQSALEVEVLVDPEQVPAILAAGSSQAVVSVLPAGSPEPEAEAMVEGGSEGDSEESSGGSGESGGGSGGEGSE</sequence>
<protein>
    <submittedName>
        <fullName evidence="3">Flagellar protein FlgA</fullName>
    </submittedName>
</protein>
<feature type="region of interest" description="Disordered" evidence="1">
    <location>
        <begin position="210"/>
        <end position="252"/>
    </location>
</feature>
<feature type="compositionally biased region" description="Acidic residues" evidence="1">
    <location>
        <begin position="218"/>
        <end position="234"/>
    </location>
</feature>
<dbReference type="Proteomes" id="UP001501736">
    <property type="component" value="Unassembled WGS sequence"/>
</dbReference>
<keyword evidence="2" id="KW-0472">Membrane</keyword>
<keyword evidence="2" id="KW-1133">Transmembrane helix</keyword>
<evidence type="ECO:0000256" key="2">
    <source>
        <dbReference type="SAM" id="Phobius"/>
    </source>
</evidence>
<dbReference type="CDD" id="cd11614">
    <property type="entry name" value="SAF_CpaB_FlgA_like"/>
    <property type="match status" value="1"/>
</dbReference>
<keyword evidence="4" id="KW-1185">Reference proteome</keyword>
<name>A0ABP6R9A5_9MICC</name>
<feature type="transmembrane region" description="Helical" evidence="2">
    <location>
        <begin position="26"/>
        <end position="46"/>
    </location>
</feature>
<evidence type="ECO:0000313" key="4">
    <source>
        <dbReference type="Proteomes" id="UP001501736"/>
    </source>
</evidence>
<comment type="caution">
    <text evidence="3">The sequence shown here is derived from an EMBL/GenBank/DDBJ whole genome shotgun (WGS) entry which is preliminary data.</text>
</comment>